<dbReference type="PANTHER" id="PTHR30480">
    <property type="entry name" value="BETA-HEXOSAMINIDASE-RELATED"/>
    <property type="match status" value="1"/>
</dbReference>
<dbReference type="PANTHER" id="PTHR30480:SF13">
    <property type="entry name" value="BETA-HEXOSAMINIDASE"/>
    <property type="match status" value="1"/>
</dbReference>
<reference evidence="10" key="1">
    <citation type="journal article" date="2019" name="Int. J. Syst. Evol. Microbiol.">
        <title>The Global Catalogue of Microorganisms (GCM) 10K type strain sequencing project: providing services to taxonomists for standard genome sequencing and annotation.</title>
        <authorList>
            <consortium name="The Broad Institute Genomics Platform"/>
            <consortium name="The Broad Institute Genome Sequencing Center for Infectious Disease"/>
            <person name="Wu L."/>
            <person name="Ma J."/>
        </authorList>
    </citation>
    <scope>NUCLEOTIDE SEQUENCE [LARGE SCALE GENOMIC DNA]</scope>
    <source>
        <strain evidence="10">CCUG 15531</strain>
    </source>
</reference>
<evidence type="ECO:0000256" key="3">
    <source>
        <dbReference type="ARBA" id="ARBA00012663"/>
    </source>
</evidence>
<evidence type="ECO:0000256" key="4">
    <source>
        <dbReference type="ARBA" id="ARBA00022801"/>
    </source>
</evidence>
<keyword evidence="10" id="KW-1185">Reference proteome</keyword>
<evidence type="ECO:0000256" key="7">
    <source>
        <dbReference type="SAM" id="Phobius"/>
    </source>
</evidence>
<keyword evidence="7" id="KW-1133">Transmembrane helix</keyword>
<keyword evidence="7" id="KW-0472">Membrane</keyword>
<evidence type="ECO:0000256" key="5">
    <source>
        <dbReference type="ARBA" id="ARBA00023295"/>
    </source>
</evidence>
<dbReference type="Gene3D" id="3.20.20.300">
    <property type="entry name" value="Glycoside hydrolase, family 3, N-terminal domain"/>
    <property type="match status" value="1"/>
</dbReference>
<evidence type="ECO:0000256" key="2">
    <source>
        <dbReference type="ARBA" id="ARBA00005336"/>
    </source>
</evidence>
<dbReference type="NCBIfam" id="NF003740">
    <property type="entry name" value="PRK05337.1"/>
    <property type="match status" value="1"/>
</dbReference>
<dbReference type="InterPro" id="IPR001764">
    <property type="entry name" value="Glyco_hydro_3_N"/>
</dbReference>
<dbReference type="Pfam" id="PF00933">
    <property type="entry name" value="Glyco_hydro_3"/>
    <property type="match status" value="1"/>
</dbReference>
<dbReference type="Pfam" id="PF14172">
    <property type="entry name" value="DUF4309"/>
    <property type="match status" value="1"/>
</dbReference>
<name>A0ABW4MQM7_9BACI</name>
<accession>A0ABW4MQM7</accession>
<dbReference type="EMBL" id="JBHUEK010000018">
    <property type="protein sequence ID" value="MFD1779409.1"/>
    <property type="molecule type" value="Genomic_DNA"/>
</dbReference>
<dbReference type="PRINTS" id="PR00133">
    <property type="entry name" value="GLHYDRLASE3"/>
</dbReference>
<keyword evidence="4 9" id="KW-0378">Hydrolase</keyword>
<dbReference type="GO" id="GO:0004563">
    <property type="term" value="F:beta-N-acetylhexosaminidase activity"/>
    <property type="evidence" value="ECO:0007669"/>
    <property type="project" value="UniProtKB-EC"/>
</dbReference>
<feature type="transmembrane region" description="Helical" evidence="7">
    <location>
        <begin position="7"/>
        <end position="27"/>
    </location>
</feature>
<comment type="catalytic activity">
    <reaction evidence="1">
        <text>Hydrolysis of terminal non-reducing N-acetyl-D-hexosamine residues in N-acetyl-beta-D-hexosaminides.</text>
        <dbReference type="EC" id="3.2.1.52"/>
    </reaction>
</comment>
<dbReference type="EC" id="3.2.1.52" evidence="3"/>
<gene>
    <name evidence="9" type="primary">nagZ</name>
    <name evidence="9" type="ORF">ACFSFW_12075</name>
</gene>
<dbReference type="InterPro" id="IPR050226">
    <property type="entry name" value="NagZ_Beta-hexosaminidase"/>
</dbReference>
<dbReference type="InterPro" id="IPR017853">
    <property type="entry name" value="GH"/>
</dbReference>
<feature type="domain" description="Glycoside hydrolase family 3 N-terminal" evidence="8">
    <location>
        <begin position="221"/>
        <end position="541"/>
    </location>
</feature>
<organism evidence="9 10">
    <name type="scientific">Fredinandcohnia salidurans</name>
    <dbReference type="NCBI Taxonomy" id="2595041"/>
    <lineage>
        <taxon>Bacteria</taxon>
        <taxon>Bacillati</taxon>
        <taxon>Bacillota</taxon>
        <taxon>Bacilli</taxon>
        <taxon>Bacillales</taxon>
        <taxon>Bacillaceae</taxon>
        <taxon>Fredinandcohnia</taxon>
    </lineage>
</organism>
<feature type="compositionally biased region" description="Low complexity" evidence="6">
    <location>
        <begin position="41"/>
        <end position="54"/>
    </location>
</feature>
<evidence type="ECO:0000256" key="1">
    <source>
        <dbReference type="ARBA" id="ARBA00001231"/>
    </source>
</evidence>
<keyword evidence="7" id="KW-0812">Transmembrane</keyword>
<dbReference type="SUPFAM" id="SSF51445">
    <property type="entry name" value="(Trans)glycosidases"/>
    <property type="match status" value="1"/>
</dbReference>
<comment type="caution">
    <text evidence="9">The sequence shown here is derived from an EMBL/GenBank/DDBJ whole genome shotgun (WGS) entry which is preliminary data.</text>
</comment>
<keyword evidence="5 9" id="KW-0326">Glycosidase</keyword>
<dbReference type="RefSeq" id="WP_388038555.1">
    <property type="nucleotide sequence ID" value="NZ_JBHUEK010000018.1"/>
</dbReference>
<proteinExistence type="inferred from homology"/>
<evidence type="ECO:0000259" key="8">
    <source>
        <dbReference type="Pfam" id="PF00933"/>
    </source>
</evidence>
<dbReference type="InterPro" id="IPR036962">
    <property type="entry name" value="Glyco_hydro_3_N_sf"/>
</dbReference>
<dbReference type="InterPro" id="IPR025453">
    <property type="entry name" value="DUF4309"/>
</dbReference>
<protein>
    <recommendedName>
        <fullName evidence="3">beta-N-acetylhexosaminidase</fullName>
        <ecNumber evidence="3">3.2.1.52</ecNumber>
    </recommendedName>
</protein>
<sequence length="572" mass="63546">MFKKGMLTSLIGILSVAVVVAFVYMFFEKDNEQKSERSAPSEEAAQQSENNEAETQPEGTAEEKPDSLEQVKEIFSLSKTGKVPHTPFIAGQTNIQEIHNQWGEPPTIDKSPIGDFAVYPDHEVTIGIKNKIAFDIRYYDPNLMGIQLENIQKAIGAPDEVKYYQDENVNQVIFIYQVNPTYQLKWILPKQTEQEPNPTVHHISVVTNLQQSVDDNESLSLDKKIGQLIFAGISGTKMSQNMNQLIIKYQVGGIIFNGDNLVSPKQTVNYLNQIKQANEGNIPLFFGVDQEGGRISKLPGGLINFPTNLEIGEINDPTLSYEIGKTLGNELNAFGFNVDFAPVLDVNSNPDNPVIGNRSFSSNPEIVSSLGIQTMKGLQSQSIISAVKHFPGHGDTHVDSHLELPKVEKTREELESLEFIPFHKAIKEGADMVMVGHILVPALDKTYPSSMSKTIITDILRNDLGFNGVVITDDFFMKAITNDYDIGEAAVQSIKAGSDIIMVAHDYNSVVQVHNAIKKAVENGEIPEKRIDESVIRILQLKEKYQLDHSKATQVNINKLNQSIQKVLDKLS</sequence>
<evidence type="ECO:0000256" key="6">
    <source>
        <dbReference type="SAM" id="MobiDB-lite"/>
    </source>
</evidence>
<evidence type="ECO:0000313" key="10">
    <source>
        <dbReference type="Proteomes" id="UP001597227"/>
    </source>
</evidence>
<feature type="region of interest" description="Disordered" evidence="6">
    <location>
        <begin position="32"/>
        <end position="68"/>
    </location>
</feature>
<comment type="similarity">
    <text evidence="2">Belongs to the glycosyl hydrolase 3 family.</text>
</comment>
<evidence type="ECO:0000313" key="9">
    <source>
        <dbReference type="EMBL" id="MFD1779409.1"/>
    </source>
</evidence>
<dbReference type="Proteomes" id="UP001597227">
    <property type="component" value="Unassembled WGS sequence"/>
</dbReference>